<keyword evidence="1" id="KW-0732">Signal</keyword>
<accession>A0ABY4Y527</accession>
<gene>
    <name evidence="2" type="ORF">J2N86_08330</name>
</gene>
<dbReference type="RefSeq" id="WP_252578927.1">
    <property type="nucleotide sequence ID" value="NZ_CP071527.1"/>
</dbReference>
<name>A0ABY4Y527_9GAMM</name>
<dbReference type="Pfam" id="PF16307">
    <property type="entry name" value="DUF4949"/>
    <property type="match status" value="1"/>
</dbReference>
<evidence type="ECO:0000313" key="2">
    <source>
        <dbReference type="EMBL" id="USQ12717.1"/>
    </source>
</evidence>
<dbReference type="EMBL" id="CP071527">
    <property type="protein sequence ID" value="USQ12717.1"/>
    <property type="molecule type" value="Genomic_DNA"/>
</dbReference>
<reference evidence="2" key="1">
    <citation type="submission" date="2021-03" db="EMBL/GenBank/DDBJ databases">
        <title>Legionella lytica PCM 2298.</title>
        <authorList>
            <person name="Koper P."/>
        </authorList>
    </citation>
    <scope>NUCLEOTIDE SEQUENCE</scope>
    <source>
        <strain evidence="2">PCM 2298</strain>
    </source>
</reference>
<feature type="signal peptide" evidence="1">
    <location>
        <begin position="1"/>
        <end position="22"/>
    </location>
</feature>
<dbReference type="Proteomes" id="UP001057474">
    <property type="component" value="Chromosome"/>
</dbReference>
<evidence type="ECO:0000313" key="3">
    <source>
        <dbReference type="Proteomes" id="UP001057474"/>
    </source>
</evidence>
<keyword evidence="3" id="KW-1185">Reference proteome</keyword>
<protein>
    <submittedName>
        <fullName evidence="2">DUF4949 domain-containing protein</fullName>
    </submittedName>
</protein>
<dbReference type="InterPro" id="IPR032540">
    <property type="entry name" value="DUF4949"/>
</dbReference>
<sequence length="130" mass="14093">MNFSSKLSLLAGALMFAGSSFADPVCPDLKEIQLGGFSVAFGTANHFFAYKLSNYNTDTNWGFIMGPFAVPTREAALEAAYSTLSTMNGPGIYYHECIYSTGISDLYAIAIQDPIVIPAKMKESIEALRQ</sequence>
<evidence type="ECO:0000256" key="1">
    <source>
        <dbReference type="SAM" id="SignalP"/>
    </source>
</evidence>
<feature type="chain" id="PRO_5045621922" evidence="1">
    <location>
        <begin position="23"/>
        <end position="130"/>
    </location>
</feature>
<proteinExistence type="predicted"/>
<organism evidence="2 3">
    <name type="scientific">Legionella lytica</name>
    <dbReference type="NCBI Taxonomy" id="96232"/>
    <lineage>
        <taxon>Bacteria</taxon>
        <taxon>Pseudomonadati</taxon>
        <taxon>Pseudomonadota</taxon>
        <taxon>Gammaproteobacteria</taxon>
        <taxon>Legionellales</taxon>
        <taxon>Legionellaceae</taxon>
        <taxon>Legionella</taxon>
    </lineage>
</organism>